<evidence type="ECO:0000313" key="1">
    <source>
        <dbReference type="EMBL" id="MBI1707180.1"/>
    </source>
</evidence>
<gene>
    <name evidence="1" type="ORF">HYQ56_0157</name>
</gene>
<protein>
    <submittedName>
        <fullName evidence="1">Uncharacterized protein</fullName>
    </submittedName>
</protein>
<dbReference type="RefSeq" id="WP_198566321.1">
    <property type="nucleotide sequence ID" value="NZ_JACCPP010000002.1"/>
</dbReference>
<reference evidence="1" key="1">
    <citation type="submission" date="2020-07" db="EMBL/GenBank/DDBJ databases">
        <title>Comparative genomics analyses of Lactobacillus crispatus isolated from different ecological niches.</title>
        <authorList>
            <person name="Mancino W."/>
            <person name="Mancabelli L."/>
            <person name="Lugli G.A."/>
            <person name="Milani C."/>
            <person name="Viappiani A."/>
            <person name="Anzalone R."/>
            <person name="Longhi G."/>
            <person name="Ventura M."/>
            <person name="Turroni F."/>
        </authorList>
    </citation>
    <scope>NUCLEOTIDE SEQUENCE</scope>
    <source>
        <strain evidence="1">LB65</strain>
    </source>
</reference>
<evidence type="ECO:0000313" key="2">
    <source>
        <dbReference type="Proteomes" id="UP001194414"/>
    </source>
</evidence>
<dbReference type="Proteomes" id="UP001194414">
    <property type="component" value="Unassembled WGS sequence"/>
</dbReference>
<proteinExistence type="predicted"/>
<name>A0AAW4DKE6_9LACO</name>
<organism evidence="1 2">
    <name type="scientific">Lactobacillus crispatus</name>
    <dbReference type="NCBI Taxonomy" id="47770"/>
    <lineage>
        <taxon>Bacteria</taxon>
        <taxon>Bacillati</taxon>
        <taxon>Bacillota</taxon>
        <taxon>Bacilli</taxon>
        <taxon>Lactobacillales</taxon>
        <taxon>Lactobacillaceae</taxon>
        <taxon>Lactobacillus</taxon>
    </lineage>
</organism>
<comment type="caution">
    <text evidence="1">The sequence shown here is derived from an EMBL/GenBank/DDBJ whole genome shotgun (WGS) entry which is preliminary data.</text>
</comment>
<accession>A0AAW4DKE6</accession>
<sequence>MAKKYTFTYEEPLLDEHNRYPELIKEFQASDKYSEMQEETKKDLVKKEEQKLVDEYIAKEKVIWQKSRKQDIPTDIIEEKCRNYLNDPKFKDRIKEFKKENKEYKATRNANKYFMNQLNIFLQEADLCNYEQVKKWASGKSRPKNGRQQAGLDSFLNIKHWESRFDSIDEVIKYVFSIWDNWINLFEQIREELQDIDDESQMFYTEDTVKQFLRNSVVNLPVLDGWINLMFDFEIKLYNYFGLKDWAKDDKLDFSASLKEQISLLDEAIKEMKKEGLNLTTMDNFHASLVRNANKMQPKFLLLTNQRKYHAIELLMQKVPNSSYICSDEFENDYDKEKAEKENTIEYYGENNFEIFNQLSKEAKFIKILFEEFREKGITDLKYYEAFSDFKIDMTLEDKMVNLTDSEQKDFFNVCAELIGSWLQALISTLDNIGSGYTDNYRF</sequence>
<dbReference type="AlphaFoldDB" id="A0AAW4DKE6"/>
<dbReference type="EMBL" id="JACCPP010000002">
    <property type="protein sequence ID" value="MBI1707180.1"/>
    <property type="molecule type" value="Genomic_DNA"/>
</dbReference>